<keyword evidence="2" id="KW-0472">Membrane</keyword>
<dbReference type="Gene3D" id="3.30.70.60">
    <property type="match status" value="1"/>
</dbReference>
<gene>
    <name evidence="3" type="ORF">ACZ11_21610</name>
</gene>
<dbReference type="EMBL" id="LFXJ01000010">
    <property type="protein sequence ID" value="KMY29686.1"/>
    <property type="molecule type" value="Genomic_DNA"/>
</dbReference>
<keyword evidence="1" id="KW-0175">Coiled coil</keyword>
<dbReference type="InterPro" id="IPR014717">
    <property type="entry name" value="Transl_elong_EF1B/ribsomal_bS6"/>
</dbReference>
<reference evidence="4" key="1">
    <citation type="submission" date="2015-07" db="EMBL/GenBank/DDBJ databases">
        <authorList>
            <person name="Liu B."/>
            <person name="Wang J."/>
            <person name="Zhu Y."/>
            <person name="Liu G."/>
            <person name="Chen Q."/>
            <person name="Lan J."/>
            <person name="Che J."/>
            <person name="Ge C."/>
            <person name="Shi H."/>
            <person name="Pan Z."/>
            <person name="Liu X."/>
        </authorList>
    </citation>
    <scope>NUCLEOTIDE SEQUENCE [LARGE SCALE GENOMIC DNA]</scope>
    <source>
        <strain evidence="4">DSM 23493</strain>
    </source>
</reference>
<evidence type="ECO:0000256" key="2">
    <source>
        <dbReference type="SAM" id="Phobius"/>
    </source>
</evidence>
<dbReference type="Proteomes" id="UP000037326">
    <property type="component" value="Unassembled WGS sequence"/>
</dbReference>
<name>A0A0K9F6E7_9BACI</name>
<protein>
    <recommendedName>
        <fullName evidence="5">Potassium transporter</fullName>
    </recommendedName>
</protein>
<dbReference type="GeneID" id="96600809"/>
<evidence type="ECO:0000313" key="4">
    <source>
        <dbReference type="Proteomes" id="UP000037326"/>
    </source>
</evidence>
<feature type="coiled-coil region" evidence="1">
    <location>
        <begin position="35"/>
        <end position="62"/>
    </location>
</feature>
<comment type="caution">
    <text evidence="3">The sequence shown here is derived from an EMBL/GenBank/DDBJ whole genome shotgun (WGS) entry which is preliminary data.</text>
</comment>
<organism evidence="3 4">
    <name type="scientific">Lysinibacillus xylanilyticus</name>
    <dbReference type="NCBI Taxonomy" id="582475"/>
    <lineage>
        <taxon>Bacteria</taxon>
        <taxon>Bacillati</taxon>
        <taxon>Bacillota</taxon>
        <taxon>Bacilli</taxon>
        <taxon>Bacillales</taxon>
        <taxon>Bacillaceae</taxon>
        <taxon>Lysinibacillus</taxon>
    </lineage>
</organism>
<dbReference type="RefSeq" id="WP_049668587.1">
    <property type="nucleotide sequence ID" value="NZ_LFXJ01000010.1"/>
</dbReference>
<proteinExistence type="predicted"/>
<evidence type="ECO:0008006" key="5">
    <source>
        <dbReference type="Google" id="ProtNLM"/>
    </source>
</evidence>
<dbReference type="AlphaFoldDB" id="A0A0K9F6E7"/>
<dbReference type="OrthoDB" id="2718487at2"/>
<sequence>MKSSKNSTILLLTALIATIIFALYYYILTPKLEEVDAKESSISSLQQEISTIQEQIALIEKNRKSNSASNLTLRKKVPQTRAIDEVIRNIEEIEAVTGTRVEAMDFNNYDSLVMDSTMTDPNSINSEEQADTQQSATEADELAVANNGETPEVKDKLPTATFTKDSIPKELKLVTFNIDVVALDNEAMVEFIKEIEKIDRVMKIDAIDFEATGEEAKFQEDADTTINATIQVTTFYFEGQQ</sequence>
<accession>A0A0K9F6E7</accession>
<keyword evidence="2" id="KW-0812">Transmembrane</keyword>
<keyword evidence="2" id="KW-1133">Transmembrane helix</keyword>
<evidence type="ECO:0000256" key="1">
    <source>
        <dbReference type="SAM" id="Coils"/>
    </source>
</evidence>
<evidence type="ECO:0000313" key="3">
    <source>
        <dbReference type="EMBL" id="KMY29686.1"/>
    </source>
</evidence>
<dbReference type="PATRIC" id="fig|582475.4.peg.3429"/>
<feature type="transmembrane region" description="Helical" evidence="2">
    <location>
        <begin position="9"/>
        <end position="28"/>
    </location>
</feature>